<dbReference type="GO" id="GO:0005739">
    <property type="term" value="C:mitochondrion"/>
    <property type="evidence" value="ECO:0007669"/>
    <property type="project" value="TreeGrafter"/>
</dbReference>
<keyword evidence="7" id="KW-0479">Metal-binding</keyword>
<dbReference type="InterPro" id="IPR036866">
    <property type="entry name" value="RibonucZ/Hydroxyglut_hydro"/>
</dbReference>
<sequence>MLWSTSVLSTLSSDTEPSVVIAFDSAKYLFNVGENTTRSYLQSRQTWRKTRGIFLTSISTQRSSGLPGLLMTFADAGRSQVRVTGPSGLLHLIASMRRYTYRENLDVTPSEVPLVSDDQPVYKDENITVFALHINPTPEESQDNGHSKVLLKRKRDTSPERPAKRGSNNQARTTPEPEPSLSIEELMERSDFDPTSLKGERAQAWRRHIVKLMFPATQVPQSIDNGDKNQKGKRKGKDRDNSAIKPSPDEPPNTAYVQQPPGLKRPLPIPDRSSVGSPDQCLRPTLAYAVQGPRVRGKFDAQKAEALGLKHGPLRAVLARGQTVTVQVDDGHGNLVDREIKPSDCIAEGTLPGVVLLLDTPTLAHIPSLLAGFADGGPFSKYRQLNSKDHVVRVIHHLCGDGVLEDERYKSFMNEFGPDVHHLVASRRHIPDPVTFTSAAYSQLRLNQLDSDVFPIPKFTLSAEKPLEGVVGLPAGTRAMQAGLSASIHPLRTPAQDENARKLDLFHPAVRSDSVVKLPDSILSSFSRARAVVQSFVSDPETDKIPGKDVLVCTLGTGSAIPSKFRNVSATLIHIPKYGYLLLDAGEGTWGQLVRKYGRDPSSSSNVWQMLRELKCIFISHIHGDHHIGLPKLLAMRQRLDPPTKEPLYLVANHTVFQYLRDYDGLETLGLQSGSNNPVVLIPVDALHWLKSSHSEGSNRNGSRSWYAATHADLCASLGLRSLQTVDVEHRTLCHGLIIKHADDWSVAYSGDTVPVDRLVQAGQNATLLIHEATMADDEAEKARAKMHSTVGQAIDIGKKMNAYSTLLTHFSARYPTMPQSMLMNYEPGEPIVALAFDHANVRIGDMRKMHAYMPAIEQNFTELDDDDAAAQVAEVDIT</sequence>
<evidence type="ECO:0000256" key="6">
    <source>
        <dbReference type="ARBA" id="ARBA00022722"/>
    </source>
</evidence>
<keyword evidence="15" id="KW-1185">Reference proteome</keyword>
<name>A0A0C3PBF5_PISTI</name>
<dbReference type="CDD" id="cd07718">
    <property type="entry name" value="RNaseZ_ELAC1_ELAC2-C-term-like_MBL-fold"/>
    <property type="match status" value="1"/>
</dbReference>
<proteinExistence type="inferred from homology"/>
<dbReference type="AlphaFoldDB" id="A0A0C3PBF5"/>
<dbReference type="OrthoDB" id="527344at2759"/>
<protein>
    <recommendedName>
        <fullName evidence="4">ribonuclease Z</fullName>
        <ecNumber evidence="4">3.1.26.11</ecNumber>
    </recommendedName>
</protein>
<dbReference type="Gene3D" id="3.60.15.10">
    <property type="entry name" value="Ribonuclease Z/Hydroxyacylglutathione hydrolase-like"/>
    <property type="match status" value="2"/>
</dbReference>
<keyword evidence="9" id="KW-0378">Hydrolase</keyword>
<reference evidence="14 15" key="1">
    <citation type="submission" date="2014-04" db="EMBL/GenBank/DDBJ databases">
        <authorList>
            <consortium name="DOE Joint Genome Institute"/>
            <person name="Kuo A."/>
            <person name="Kohler A."/>
            <person name="Costa M.D."/>
            <person name="Nagy L.G."/>
            <person name="Floudas D."/>
            <person name="Copeland A."/>
            <person name="Barry K.W."/>
            <person name="Cichocki N."/>
            <person name="Veneault-Fourrey C."/>
            <person name="LaButti K."/>
            <person name="Lindquist E.A."/>
            <person name="Lipzen A."/>
            <person name="Lundell T."/>
            <person name="Morin E."/>
            <person name="Murat C."/>
            <person name="Sun H."/>
            <person name="Tunlid A."/>
            <person name="Henrissat B."/>
            <person name="Grigoriev I.V."/>
            <person name="Hibbett D.S."/>
            <person name="Martin F."/>
            <person name="Nordberg H.P."/>
            <person name="Cantor M.N."/>
            <person name="Hua S.X."/>
        </authorList>
    </citation>
    <scope>NUCLEOTIDE SEQUENCE [LARGE SCALE GENOMIC DNA]</scope>
    <source>
        <strain evidence="14 15">Marx 270</strain>
    </source>
</reference>
<dbReference type="InterPro" id="IPR027794">
    <property type="entry name" value="tRNase_Z_dom"/>
</dbReference>
<dbReference type="Pfam" id="PF13691">
    <property type="entry name" value="Lactamase_B_4"/>
    <property type="match status" value="1"/>
</dbReference>
<evidence type="ECO:0000313" key="15">
    <source>
        <dbReference type="Proteomes" id="UP000054217"/>
    </source>
</evidence>
<organism evidence="14 15">
    <name type="scientific">Pisolithus tinctorius Marx 270</name>
    <dbReference type="NCBI Taxonomy" id="870435"/>
    <lineage>
        <taxon>Eukaryota</taxon>
        <taxon>Fungi</taxon>
        <taxon>Dikarya</taxon>
        <taxon>Basidiomycota</taxon>
        <taxon>Agaricomycotina</taxon>
        <taxon>Agaricomycetes</taxon>
        <taxon>Agaricomycetidae</taxon>
        <taxon>Boletales</taxon>
        <taxon>Sclerodermatineae</taxon>
        <taxon>Pisolithaceae</taxon>
        <taxon>Pisolithus</taxon>
    </lineage>
</organism>
<dbReference type="InParanoid" id="A0A0C3PBF5"/>
<comment type="cofactor">
    <cofactor evidence="2">
        <name>Zn(2+)</name>
        <dbReference type="ChEBI" id="CHEBI:29105"/>
    </cofactor>
</comment>
<dbReference type="PANTHER" id="PTHR12553:SF49">
    <property type="entry name" value="ZINC PHOSPHODIESTERASE ELAC PROTEIN 2"/>
    <property type="match status" value="1"/>
</dbReference>
<dbReference type="GO" id="GO:0046872">
    <property type="term" value="F:metal ion binding"/>
    <property type="evidence" value="ECO:0007669"/>
    <property type="project" value="UniProtKB-KW"/>
</dbReference>
<evidence type="ECO:0000259" key="13">
    <source>
        <dbReference type="Pfam" id="PF13691"/>
    </source>
</evidence>
<keyword evidence="5" id="KW-0819">tRNA processing</keyword>
<evidence type="ECO:0000256" key="4">
    <source>
        <dbReference type="ARBA" id="ARBA00012477"/>
    </source>
</evidence>
<accession>A0A0C3PBF5</accession>
<dbReference type="InterPro" id="IPR001279">
    <property type="entry name" value="Metallo-B-lactamas"/>
</dbReference>
<evidence type="ECO:0000313" key="14">
    <source>
        <dbReference type="EMBL" id="KIO05024.1"/>
    </source>
</evidence>
<evidence type="ECO:0000256" key="2">
    <source>
        <dbReference type="ARBA" id="ARBA00001947"/>
    </source>
</evidence>
<dbReference type="STRING" id="870435.A0A0C3PBF5"/>
<dbReference type="Proteomes" id="UP000054217">
    <property type="component" value="Unassembled WGS sequence"/>
</dbReference>
<evidence type="ECO:0000256" key="9">
    <source>
        <dbReference type="ARBA" id="ARBA00022801"/>
    </source>
</evidence>
<dbReference type="EMBL" id="KN831968">
    <property type="protein sequence ID" value="KIO05024.1"/>
    <property type="molecule type" value="Genomic_DNA"/>
</dbReference>
<keyword evidence="6" id="KW-0540">Nuclease</keyword>
<evidence type="ECO:0000256" key="1">
    <source>
        <dbReference type="ARBA" id="ARBA00000402"/>
    </source>
</evidence>
<dbReference type="HOGENOM" id="CLU_006220_3_1_1"/>
<dbReference type="FunCoup" id="A0A0C3PBF5">
    <property type="interactions" value="602"/>
</dbReference>
<reference evidence="15" key="2">
    <citation type="submission" date="2015-01" db="EMBL/GenBank/DDBJ databases">
        <title>Evolutionary Origins and Diversification of the Mycorrhizal Mutualists.</title>
        <authorList>
            <consortium name="DOE Joint Genome Institute"/>
            <consortium name="Mycorrhizal Genomics Consortium"/>
            <person name="Kohler A."/>
            <person name="Kuo A."/>
            <person name="Nagy L.G."/>
            <person name="Floudas D."/>
            <person name="Copeland A."/>
            <person name="Barry K.W."/>
            <person name="Cichocki N."/>
            <person name="Veneault-Fourrey C."/>
            <person name="LaButti K."/>
            <person name="Lindquist E.A."/>
            <person name="Lipzen A."/>
            <person name="Lundell T."/>
            <person name="Morin E."/>
            <person name="Murat C."/>
            <person name="Riley R."/>
            <person name="Ohm R."/>
            <person name="Sun H."/>
            <person name="Tunlid A."/>
            <person name="Henrissat B."/>
            <person name="Grigoriev I.V."/>
            <person name="Hibbett D.S."/>
            <person name="Martin F."/>
        </authorList>
    </citation>
    <scope>NUCLEOTIDE SEQUENCE [LARGE SCALE GENOMIC DNA]</scope>
    <source>
        <strain evidence="15">Marx 270</strain>
    </source>
</reference>
<keyword evidence="8" id="KW-0255">Endonuclease</keyword>
<evidence type="ECO:0000256" key="5">
    <source>
        <dbReference type="ARBA" id="ARBA00022694"/>
    </source>
</evidence>
<comment type="catalytic activity">
    <reaction evidence="1">
        <text>Endonucleolytic cleavage of RNA, removing extra 3' nucleotides from tRNA precursor, generating 3' termini of tRNAs. A 3'-hydroxy group is left at the tRNA terminus and a 5'-phosphoryl group is left at the trailer molecule.</text>
        <dbReference type="EC" id="3.1.26.11"/>
    </reaction>
</comment>
<feature type="region of interest" description="Disordered" evidence="11">
    <location>
        <begin position="134"/>
        <end position="199"/>
    </location>
</feature>
<comment type="similarity">
    <text evidence="3">Belongs to the RNase Z family.</text>
</comment>
<dbReference type="GO" id="GO:1990180">
    <property type="term" value="P:mitochondrial tRNA 3'-end processing"/>
    <property type="evidence" value="ECO:0007669"/>
    <property type="project" value="TreeGrafter"/>
</dbReference>
<evidence type="ECO:0000256" key="11">
    <source>
        <dbReference type="SAM" id="MobiDB-lite"/>
    </source>
</evidence>
<dbReference type="PANTHER" id="PTHR12553">
    <property type="entry name" value="ZINC PHOSPHODIESTERASE ELAC PROTEIN 2"/>
    <property type="match status" value="1"/>
</dbReference>
<feature type="domain" description="Metallo-beta-lactamase" evidence="12">
    <location>
        <begin position="581"/>
        <end position="811"/>
    </location>
</feature>
<dbReference type="EC" id="3.1.26.11" evidence="4"/>
<feature type="compositionally biased region" description="Basic and acidic residues" evidence="11">
    <location>
        <begin position="186"/>
        <end position="199"/>
    </location>
</feature>
<dbReference type="InterPro" id="IPR047151">
    <property type="entry name" value="RNZ2-like"/>
</dbReference>
<dbReference type="SUPFAM" id="SSF56281">
    <property type="entry name" value="Metallo-hydrolase/oxidoreductase"/>
    <property type="match status" value="2"/>
</dbReference>
<dbReference type="Pfam" id="PF12706">
    <property type="entry name" value="Lactamase_B_2"/>
    <property type="match status" value="1"/>
</dbReference>
<gene>
    <name evidence="14" type="ORF">M404DRAFT_532136</name>
</gene>
<evidence type="ECO:0000256" key="8">
    <source>
        <dbReference type="ARBA" id="ARBA00022759"/>
    </source>
</evidence>
<keyword evidence="10" id="KW-0862">Zinc</keyword>
<feature type="domain" description="tRNase Z endonuclease" evidence="13">
    <location>
        <begin position="7"/>
        <end position="59"/>
    </location>
</feature>
<evidence type="ECO:0000256" key="10">
    <source>
        <dbReference type="ARBA" id="ARBA00022833"/>
    </source>
</evidence>
<evidence type="ECO:0000259" key="12">
    <source>
        <dbReference type="Pfam" id="PF12706"/>
    </source>
</evidence>
<feature type="region of interest" description="Disordered" evidence="11">
    <location>
        <begin position="216"/>
        <end position="280"/>
    </location>
</feature>
<dbReference type="GO" id="GO:0042781">
    <property type="term" value="F:3'-tRNA processing endoribonuclease activity"/>
    <property type="evidence" value="ECO:0007669"/>
    <property type="project" value="UniProtKB-EC"/>
</dbReference>
<evidence type="ECO:0000256" key="7">
    <source>
        <dbReference type="ARBA" id="ARBA00022723"/>
    </source>
</evidence>
<evidence type="ECO:0000256" key="3">
    <source>
        <dbReference type="ARBA" id="ARBA00007823"/>
    </source>
</evidence>